<gene>
    <name evidence="4" type="ORF">C7M84_010775</name>
</gene>
<organism evidence="4 5">
    <name type="scientific">Penaeus vannamei</name>
    <name type="common">Whiteleg shrimp</name>
    <name type="synonym">Litopenaeus vannamei</name>
    <dbReference type="NCBI Taxonomy" id="6689"/>
    <lineage>
        <taxon>Eukaryota</taxon>
        <taxon>Metazoa</taxon>
        <taxon>Ecdysozoa</taxon>
        <taxon>Arthropoda</taxon>
        <taxon>Crustacea</taxon>
        <taxon>Multicrustacea</taxon>
        <taxon>Malacostraca</taxon>
        <taxon>Eumalacostraca</taxon>
        <taxon>Eucarida</taxon>
        <taxon>Decapoda</taxon>
        <taxon>Dendrobranchiata</taxon>
        <taxon>Penaeoidea</taxon>
        <taxon>Penaeidae</taxon>
        <taxon>Penaeus</taxon>
    </lineage>
</organism>
<evidence type="ECO:0000313" key="4">
    <source>
        <dbReference type="EMBL" id="ROT70934.1"/>
    </source>
</evidence>
<comment type="caution">
    <text evidence="4">The sequence shown here is derived from an EMBL/GenBank/DDBJ whole genome shotgun (WGS) entry which is preliminary data.</text>
</comment>
<feature type="compositionally biased region" description="Basic residues" evidence="1">
    <location>
        <begin position="277"/>
        <end position="287"/>
    </location>
</feature>
<protein>
    <submittedName>
        <fullName evidence="4">Uncharacterized protein</fullName>
    </submittedName>
</protein>
<feature type="transmembrane region" description="Helical" evidence="2">
    <location>
        <begin position="191"/>
        <end position="214"/>
    </location>
</feature>
<dbReference type="EMBL" id="QCYY01002369">
    <property type="protein sequence ID" value="ROT70934.1"/>
    <property type="molecule type" value="Genomic_DNA"/>
</dbReference>
<reference evidence="4 5" key="1">
    <citation type="submission" date="2018-04" db="EMBL/GenBank/DDBJ databases">
        <authorList>
            <person name="Zhang X."/>
            <person name="Yuan J."/>
            <person name="Li F."/>
            <person name="Xiang J."/>
        </authorList>
    </citation>
    <scope>NUCLEOTIDE SEQUENCE [LARGE SCALE GENOMIC DNA]</scope>
    <source>
        <tissue evidence="4">Muscle</tissue>
    </source>
</reference>
<proteinExistence type="predicted"/>
<name>A0A423T395_PENVA</name>
<feature type="signal peptide" evidence="3">
    <location>
        <begin position="1"/>
        <end position="17"/>
    </location>
</feature>
<evidence type="ECO:0000256" key="1">
    <source>
        <dbReference type="SAM" id="MobiDB-lite"/>
    </source>
</evidence>
<dbReference type="Proteomes" id="UP000283509">
    <property type="component" value="Unassembled WGS sequence"/>
</dbReference>
<feature type="chain" id="PRO_5019583512" evidence="3">
    <location>
        <begin position="18"/>
        <end position="287"/>
    </location>
</feature>
<feature type="compositionally biased region" description="Low complexity" evidence="1">
    <location>
        <begin position="263"/>
        <end position="272"/>
    </location>
</feature>
<accession>A0A423T395</accession>
<keyword evidence="2" id="KW-0812">Transmembrane</keyword>
<keyword evidence="2" id="KW-0472">Membrane</keyword>
<reference evidence="4 5" key="2">
    <citation type="submission" date="2019-01" db="EMBL/GenBank/DDBJ databases">
        <title>The decoding of complex shrimp genome reveals the adaptation for benthos swimmer, frequently molting mechanism and breeding impact on genome.</title>
        <authorList>
            <person name="Sun Y."/>
            <person name="Gao Y."/>
            <person name="Yu Y."/>
        </authorList>
    </citation>
    <scope>NUCLEOTIDE SEQUENCE [LARGE SCALE GENOMIC DNA]</scope>
    <source>
        <tissue evidence="4">Muscle</tissue>
    </source>
</reference>
<keyword evidence="5" id="KW-1185">Reference proteome</keyword>
<evidence type="ECO:0000256" key="3">
    <source>
        <dbReference type="SAM" id="SignalP"/>
    </source>
</evidence>
<feature type="region of interest" description="Disordered" evidence="1">
    <location>
        <begin position="237"/>
        <end position="287"/>
    </location>
</feature>
<dbReference type="OrthoDB" id="6368030at2759"/>
<evidence type="ECO:0000256" key="2">
    <source>
        <dbReference type="SAM" id="Phobius"/>
    </source>
</evidence>
<keyword evidence="2" id="KW-1133">Transmembrane helix</keyword>
<keyword evidence="3" id="KW-0732">Signal</keyword>
<dbReference type="AlphaFoldDB" id="A0A423T395"/>
<dbReference type="PROSITE" id="PS51257">
    <property type="entry name" value="PROKAR_LIPOPROTEIN"/>
    <property type="match status" value="1"/>
</dbReference>
<evidence type="ECO:0000313" key="5">
    <source>
        <dbReference type="Proteomes" id="UP000283509"/>
    </source>
</evidence>
<sequence length="287" mass="31375">MSRCCLLSLLALHVATACLEVNVTNKTLLPTSEGADGVEALVEFQPQEGDWGALFEVKREDRVVARITISRSESKMENKSACYDRLAIQCGNDNPNVFDSPWPAAWHSGEVNYLLFRVSDDLITVLQKKNSSEFLHIGSAICKMNHSGVSFSVSELPHLPAPTLSLGCADGEPHEAPDLETRKASETSGGVLLTALLCVLLPLAAAITTCLVWFCSRRCGRRFHGVLAVRLSTLPSDEALQSPPDEGLSVRQRPPMPSPRTISPLRPSRTTSGPPPARRRRARRWSP</sequence>